<accession>A0A1S4B3Q7</accession>
<feature type="domain" description="DUF4378" evidence="2">
    <location>
        <begin position="753"/>
        <end position="905"/>
    </location>
</feature>
<feature type="compositionally biased region" description="Basic and acidic residues" evidence="1">
    <location>
        <begin position="432"/>
        <end position="443"/>
    </location>
</feature>
<evidence type="ECO:0000313" key="5">
    <source>
        <dbReference type="RefSeq" id="XP_016483557.1"/>
    </source>
</evidence>
<evidence type="ECO:0000259" key="2">
    <source>
        <dbReference type="Pfam" id="PF14309"/>
    </source>
</evidence>
<feature type="compositionally biased region" description="Polar residues" evidence="1">
    <location>
        <begin position="326"/>
        <end position="335"/>
    </location>
</feature>
<dbReference type="PaxDb" id="4097-A0A1S4B3Q7"/>
<feature type="compositionally biased region" description="Polar residues" evidence="1">
    <location>
        <begin position="277"/>
        <end position="289"/>
    </location>
</feature>
<dbReference type="OrthoDB" id="765769at2759"/>
<organism evidence="5">
    <name type="scientific">Nicotiana tabacum</name>
    <name type="common">Common tobacco</name>
    <dbReference type="NCBI Taxonomy" id="4097"/>
    <lineage>
        <taxon>Eukaryota</taxon>
        <taxon>Viridiplantae</taxon>
        <taxon>Streptophyta</taxon>
        <taxon>Embryophyta</taxon>
        <taxon>Tracheophyta</taxon>
        <taxon>Spermatophyta</taxon>
        <taxon>Magnoliopsida</taxon>
        <taxon>eudicotyledons</taxon>
        <taxon>Gunneridae</taxon>
        <taxon>Pentapetalae</taxon>
        <taxon>asterids</taxon>
        <taxon>lamiids</taxon>
        <taxon>Solanales</taxon>
        <taxon>Solanaceae</taxon>
        <taxon>Nicotianoideae</taxon>
        <taxon>Nicotianeae</taxon>
        <taxon>Nicotiana</taxon>
    </lineage>
</organism>
<dbReference type="InterPro" id="IPR032795">
    <property type="entry name" value="DUF3741-assoc"/>
</dbReference>
<dbReference type="PANTHER" id="PTHR21726">
    <property type="entry name" value="PHOSPHATIDYLINOSITOL N-ACETYLGLUCOSAMINYLTRANSFERASE SUBUNIT P DOWN SYNDROME CRITICAL REGION PROTEIN 5 -RELATED"/>
    <property type="match status" value="1"/>
</dbReference>
<feature type="region of interest" description="Disordered" evidence="1">
    <location>
        <begin position="29"/>
        <end position="58"/>
    </location>
</feature>
<feature type="domain" description="DUF3741" evidence="3">
    <location>
        <begin position="74"/>
        <end position="103"/>
    </location>
</feature>
<dbReference type="RefSeq" id="XP_016483558.1">
    <property type="nucleotide sequence ID" value="XM_016628072.1"/>
</dbReference>
<feature type="compositionally biased region" description="Low complexity" evidence="1">
    <location>
        <begin position="370"/>
        <end position="380"/>
    </location>
</feature>
<gene>
    <name evidence="5 6" type="primary">LOC107804222</name>
</gene>
<reference evidence="5 6" key="2">
    <citation type="submission" date="2025-04" db="UniProtKB">
        <authorList>
            <consortium name="RefSeq"/>
        </authorList>
    </citation>
    <scope>IDENTIFICATION</scope>
</reference>
<dbReference type="OMA" id="WIGYERE"/>
<name>A0A1S4B3Q7_TOBAC</name>
<evidence type="ECO:0000256" key="1">
    <source>
        <dbReference type="SAM" id="MobiDB-lite"/>
    </source>
</evidence>
<dbReference type="Pfam" id="PF14309">
    <property type="entry name" value="DUF4378"/>
    <property type="match status" value="1"/>
</dbReference>
<dbReference type="KEGG" id="nta:107804222"/>
<reference key="1">
    <citation type="journal article" date="2014" name="Nat. Commun.">
        <title>The tobacco genome sequence and its comparison with those of tomato and potato.</title>
        <authorList>
            <person name="Sierro N."/>
            <person name="Battey J.N."/>
            <person name="Ouadi S."/>
            <person name="Bakaher N."/>
            <person name="Bovet L."/>
            <person name="Willig A."/>
            <person name="Goepfert S."/>
            <person name="Peitsch M.C."/>
            <person name="Ivanov N.V."/>
        </authorList>
    </citation>
    <scope>NUCLEOTIDE SEQUENCE [LARGE SCALE GENOMIC DNA]</scope>
    <source>
        <strain>cv. TN90</strain>
    </source>
</reference>
<feature type="compositionally biased region" description="Polar residues" evidence="1">
    <location>
        <begin position="42"/>
        <end position="52"/>
    </location>
</feature>
<evidence type="ECO:0000313" key="4">
    <source>
        <dbReference type="Proteomes" id="UP000790787"/>
    </source>
</evidence>
<dbReference type="GeneID" id="107804222"/>
<proteinExistence type="predicted"/>
<feature type="region of interest" description="Disordered" evidence="1">
    <location>
        <begin position="218"/>
        <end position="466"/>
    </location>
</feature>
<protein>
    <submittedName>
        <fullName evidence="5 6">Uncharacterized protein</fullName>
    </submittedName>
</protein>
<sequence length="911" mass="101258">MEVEKRSSKGGFLQLFDWNIKSRKKLFSNKSELPENSKQGKENTNGSANLRFQQAHDYGPGSNSNQIYDFYSASSVTEDGSYGQKAPGVVARLMGLDSLPTSKESDPCVNSSFDCHSFRDSPYLNFVADFQNEHHMIVDGNVRNKLDGFRRNPVELKLQKVQSRPIERFQSEVLPPKSAKPISVTQHRLLSPIKSPGFIPPKNAAYILEAAAKIYEQSPRPATREKMQSSGSSSVPLRIRDLKDKMEAAQRQSRIYEASHRPKEQNSVKHIRRQPSERGQVQSDNTRQFRASEVPRRDVSQNKGKEKSVSLAVQAKTNVQKREGKTSSASKNPANQKEKNDSKPGRSRPSSQKVGERRTLLIRSSDVLRQNNQKQNSASNKDGESSKSSAPYHKEKKVSSTGDMSRPTKTVSRIVVNTTTAPGTASPVGTDAGKELSSSRDSRVGSFTGKKRPVNGDIDSDGCGPDNLMKSKDERSIKCNLTIEGCPNWDTADRKNGSDVVSFTFTSPIKKSLPGSTLSSQVLEKSNVLSLFPGSYDNQFDSRTSTICPLGSNVIGGDDLGMLLEQKLKELTSKVGSSCEDLIKTGTASISANSLEDSVSIIAHGKRPQVDLLHEKADDNGHSFVDDIRLTATQMWQGPKKVEKPKMASSFTCEREFILPCSSPVSSLEPSISGGSCNSLDSYRSLTTDGSKYHLSDGSQEMMNWKTFSRIPLVEGDAELLDSASSVSLADTGGKGSITASTSTNFDESPYWEFRYIRDIIRSSDLMLEDFLLGEAQSIIALDLFDQLENHKTRTNKNVEEQLKIRRRVLFYSVVEFLEFRCKQSSGGSFEAWAKWTALVQRKEWLAEEVYREIAGWTSMEELMVDEVVDKDMSTQHGKWTDFSFEAFEEGVDIEKVILSSLMDELIHDLM</sequence>
<feature type="compositionally biased region" description="Basic and acidic residues" evidence="1">
    <location>
        <begin position="238"/>
        <end position="248"/>
    </location>
</feature>
<evidence type="ECO:0000259" key="3">
    <source>
        <dbReference type="Pfam" id="PF14383"/>
    </source>
</evidence>
<dbReference type="InterPro" id="IPR025486">
    <property type="entry name" value="DUF4378"/>
</dbReference>
<evidence type="ECO:0000313" key="6">
    <source>
        <dbReference type="RefSeq" id="XP_016483558.1"/>
    </source>
</evidence>
<feature type="compositionally biased region" description="Polar residues" evidence="1">
    <location>
        <begin position="399"/>
        <end position="423"/>
    </location>
</feature>
<feature type="compositionally biased region" description="Basic and acidic residues" evidence="1">
    <location>
        <begin position="293"/>
        <end position="308"/>
    </location>
</feature>
<dbReference type="Proteomes" id="UP000790787">
    <property type="component" value="Chromosome 19"/>
</dbReference>
<dbReference type="PANTHER" id="PTHR21726:SF57">
    <property type="entry name" value="SERINE-RICH ADHESIN FOR PLATELETS-LIKE PROTEIN"/>
    <property type="match status" value="1"/>
</dbReference>
<dbReference type="Pfam" id="PF14383">
    <property type="entry name" value="VARLMGL"/>
    <property type="match status" value="1"/>
</dbReference>
<feature type="compositionally biased region" description="Basic and acidic residues" evidence="1">
    <location>
        <begin position="32"/>
        <end position="41"/>
    </location>
</feature>
<feature type="compositionally biased region" description="Basic and acidic residues" evidence="1">
    <location>
        <begin position="257"/>
        <end position="267"/>
    </location>
</feature>
<keyword evidence="4" id="KW-1185">Reference proteome</keyword>
<dbReference type="AlphaFoldDB" id="A0A1S4B3Q7"/>
<dbReference type="RefSeq" id="XP_016483557.1">
    <property type="nucleotide sequence ID" value="XM_016628071.1"/>
</dbReference>
<dbReference type="STRING" id="4097.A0A1S4B3Q7"/>